<evidence type="ECO:0000313" key="4">
    <source>
        <dbReference type="EMBL" id="TFD54061.1"/>
    </source>
</evidence>
<feature type="domain" description="DUF2202" evidence="3">
    <location>
        <begin position="93"/>
        <end position="224"/>
    </location>
</feature>
<dbReference type="Gene3D" id="1.20.1260.10">
    <property type="match status" value="1"/>
</dbReference>
<protein>
    <submittedName>
        <fullName evidence="4">DUF2202 domain-containing protein</fullName>
    </submittedName>
</protein>
<keyword evidence="5" id="KW-1185">Reference proteome</keyword>
<organism evidence="4 5">
    <name type="scientific">Cryobacterium frigoriphilum</name>
    <dbReference type="NCBI Taxonomy" id="1259150"/>
    <lineage>
        <taxon>Bacteria</taxon>
        <taxon>Bacillati</taxon>
        <taxon>Actinomycetota</taxon>
        <taxon>Actinomycetes</taxon>
        <taxon>Micrococcales</taxon>
        <taxon>Microbacteriaceae</taxon>
        <taxon>Cryobacterium</taxon>
    </lineage>
</organism>
<dbReference type="InterPro" id="IPR019243">
    <property type="entry name" value="DUF2202"/>
</dbReference>
<dbReference type="InterPro" id="IPR009078">
    <property type="entry name" value="Ferritin-like_SF"/>
</dbReference>
<dbReference type="SUPFAM" id="SSF47240">
    <property type="entry name" value="Ferritin-like"/>
    <property type="match status" value="1"/>
</dbReference>
<dbReference type="OrthoDB" id="9801086at2"/>
<dbReference type="EMBL" id="SOHE01000018">
    <property type="protein sequence ID" value="TFD54061.1"/>
    <property type="molecule type" value="Genomic_DNA"/>
</dbReference>
<reference evidence="4 5" key="1">
    <citation type="submission" date="2019-03" db="EMBL/GenBank/DDBJ databases">
        <title>Genomics of glacier-inhabiting Cryobacterium strains.</title>
        <authorList>
            <person name="Liu Q."/>
            <person name="Xin Y.-H."/>
        </authorList>
    </citation>
    <scope>NUCLEOTIDE SEQUENCE [LARGE SCALE GENOMIC DNA]</scope>
    <source>
        <strain evidence="4 5">Hh14</strain>
    </source>
</reference>
<name>A0A4R9A8V1_9MICO</name>
<dbReference type="InterPro" id="IPR012347">
    <property type="entry name" value="Ferritin-like"/>
</dbReference>
<feature type="compositionally biased region" description="Polar residues" evidence="1">
    <location>
        <begin position="62"/>
        <end position="75"/>
    </location>
</feature>
<comment type="caution">
    <text evidence="4">The sequence shown here is derived from an EMBL/GenBank/DDBJ whole genome shotgun (WGS) entry which is preliminary data.</text>
</comment>
<feature type="chain" id="PRO_5020186268" evidence="2">
    <location>
        <begin position="28"/>
        <end position="226"/>
    </location>
</feature>
<evidence type="ECO:0000313" key="5">
    <source>
        <dbReference type="Proteomes" id="UP000297447"/>
    </source>
</evidence>
<accession>A0A4R9A8V1</accession>
<proteinExistence type="predicted"/>
<dbReference type="AlphaFoldDB" id="A0A4R9A8V1"/>
<dbReference type="Proteomes" id="UP000297447">
    <property type="component" value="Unassembled WGS sequence"/>
</dbReference>
<sequence>MRKSIIITASVAAGVVITALLATPSLAAGLGNGNSAGNGNAAGNAAGTTSEQREPAGRQGNAMGTQTGSGTEKGTGTCLTDLESGTLTAEQTDALAAMAAEEKLAHDLYIAFADQYDAKVFTRVASAETKHLDAVSMLLERYDVTDPTVGLAAGVFSTDVTQDLYDTLLAEGSVNLDAALEAARTAEELDIADLTAATEGVTAPDVLAVYENLLNGSERHLVAFGG</sequence>
<evidence type="ECO:0000256" key="1">
    <source>
        <dbReference type="SAM" id="MobiDB-lite"/>
    </source>
</evidence>
<dbReference type="Pfam" id="PF09968">
    <property type="entry name" value="DUF2202"/>
    <property type="match status" value="1"/>
</dbReference>
<evidence type="ECO:0000259" key="3">
    <source>
        <dbReference type="Pfam" id="PF09968"/>
    </source>
</evidence>
<feature type="region of interest" description="Disordered" evidence="1">
    <location>
        <begin position="41"/>
        <end position="75"/>
    </location>
</feature>
<gene>
    <name evidence="4" type="ORF">E3T55_05125</name>
</gene>
<keyword evidence="2" id="KW-0732">Signal</keyword>
<evidence type="ECO:0000256" key="2">
    <source>
        <dbReference type="SAM" id="SignalP"/>
    </source>
</evidence>
<dbReference type="CDD" id="cd01048">
    <property type="entry name" value="Ferritin_like_AB2"/>
    <property type="match status" value="1"/>
</dbReference>
<dbReference type="RefSeq" id="WP_134518484.1">
    <property type="nucleotide sequence ID" value="NZ_SOHE01000018.1"/>
</dbReference>
<feature type="signal peptide" evidence="2">
    <location>
        <begin position="1"/>
        <end position="27"/>
    </location>
</feature>